<organism evidence="11 12">
    <name type="scientific">Xenoophorus captivus</name>
    <dbReference type="NCBI Taxonomy" id="1517983"/>
    <lineage>
        <taxon>Eukaryota</taxon>
        <taxon>Metazoa</taxon>
        <taxon>Chordata</taxon>
        <taxon>Craniata</taxon>
        <taxon>Vertebrata</taxon>
        <taxon>Euteleostomi</taxon>
        <taxon>Actinopterygii</taxon>
        <taxon>Neopterygii</taxon>
        <taxon>Teleostei</taxon>
        <taxon>Neoteleostei</taxon>
        <taxon>Acanthomorphata</taxon>
        <taxon>Ovalentaria</taxon>
        <taxon>Atherinomorphae</taxon>
        <taxon>Cyprinodontiformes</taxon>
        <taxon>Goodeidae</taxon>
        <taxon>Xenoophorus</taxon>
    </lineage>
</organism>
<evidence type="ECO:0000256" key="5">
    <source>
        <dbReference type="ARBA" id="ARBA00022833"/>
    </source>
</evidence>
<keyword evidence="3" id="KW-0479">Metal-binding</keyword>
<dbReference type="InterPro" id="IPR024161">
    <property type="entry name" value="Znf_nanos-typ"/>
</dbReference>
<dbReference type="Pfam" id="PF05741">
    <property type="entry name" value="zf-nanos"/>
    <property type="match status" value="1"/>
</dbReference>
<sequence>RLFDHHLRPITSGSRLCAPFCSFLLSFCLFLVKINNSIVWQTRKTFQDRDRKNEMVWGLFNPLPRFMESNSETFQPWRDYMGLSDTVREILRRNSAAESVLPACQAHRSQSDHFSRALMSMRMNAEACADDIVADELPGSLAMLNPEDMLRVAAVSANATALQKPTDSRCRPKERRRTTTRCKTPAPEPPARSPPPARIFCSFCKHNGESELVYASHWLKNQAGEVLCPYLRQYVCPLCGATGASAHTKRFCPKVDSSYSSVYTKTRR</sequence>
<evidence type="ECO:0000256" key="4">
    <source>
        <dbReference type="ARBA" id="ARBA00022771"/>
    </source>
</evidence>
<keyword evidence="7 8" id="KW-0694">RNA-binding</keyword>
<feature type="domain" description="Nanos-type" evidence="10">
    <location>
        <begin position="200"/>
        <end position="254"/>
    </location>
</feature>
<proteinExistence type="inferred from homology"/>
<evidence type="ECO:0000256" key="8">
    <source>
        <dbReference type="PROSITE-ProRule" id="PRU00855"/>
    </source>
</evidence>
<evidence type="ECO:0000259" key="10">
    <source>
        <dbReference type="PROSITE" id="PS51522"/>
    </source>
</evidence>
<evidence type="ECO:0000256" key="2">
    <source>
        <dbReference type="ARBA" id="ARBA00022490"/>
    </source>
</evidence>
<comment type="caution">
    <text evidence="11">The sequence shown here is derived from an EMBL/GenBank/DDBJ whole genome shotgun (WGS) entry which is preliminary data.</text>
</comment>
<keyword evidence="2" id="KW-0963">Cytoplasm</keyword>
<dbReference type="Proteomes" id="UP001434883">
    <property type="component" value="Unassembled WGS sequence"/>
</dbReference>
<evidence type="ECO:0000256" key="1">
    <source>
        <dbReference type="ARBA" id="ARBA00004496"/>
    </source>
</evidence>
<comment type="similarity">
    <text evidence="8">Belongs to the nanos family.</text>
</comment>
<dbReference type="PANTHER" id="PTHR12887">
    <property type="entry name" value="NANOS PROTEIN"/>
    <property type="match status" value="1"/>
</dbReference>
<evidence type="ECO:0000313" key="11">
    <source>
        <dbReference type="EMBL" id="MEQ2210654.1"/>
    </source>
</evidence>
<evidence type="ECO:0000256" key="7">
    <source>
        <dbReference type="ARBA" id="ARBA00022884"/>
    </source>
</evidence>
<evidence type="ECO:0000313" key="12">
    <source>
        <dbReference type="Proteomes" id="UP001434883"/>
    </source>
</evidence>
<accession>A0ABV0RR36</accession>
<reference evidence="11 12" key="1">
    <citation type="submission" date="2021-06" db="EMBL/GenBank/DDBJ databases">
        <authorList>
            <person name="Palmer J.M."/>
        </authorList>
    </citation>
    <scope>NUCLEOTIDE SEQUENCE [LARGE SCALE GENOMIC DNA]</scope>
    <source>
        <strain evidence="11 12">XC_2019</strain>
        <tissue evidence="11">Muscle</tissue>
    </source>
</reference>
<feature type="non-terminal residue" evidence="11">
    <location>
        <position position="1"/>
    </location>
</feature>
<keyword evidence="6 8" id="KW-0810">Translation regulation</keyword>
<evidence type="ECO:0000256" key="6">
    <source>
        <dbReference type="ARBA" id="ARBA00022845"/>
    </source>
</evidence>
<protein>
    <recommendedName>
        <fullName evidence="10">Nanos-type domain-containing protein</fullName>
    </recommendedName>
</protein>
<evidence type="ECO:0000256" key="9">
    <source>
        <dbReference type="SAM" id="MobiDB-lite"/>
    </source>
</evidence>
<dbReference type="PROSITE" id="PS51522">
    <property type="entry name" value="ZF_NANOS"/>
    <property type="match status" value="1"/>
</dbReference>
<dbReference type="InterPro" id="IPR008705">
    <property type="entry name" value="Nanos/Xcar2"/>
</dbReference>
<name>A0ABV0RR36_9TELE</name>
<keyword evidence="4 8" id="KW-0863">Zinc-finger</keyword>
<keyword evidence="12" id="KW-1185">Reference proteome</keyword>
<keyword evidence="5" id="KW-0862">Zinc</keyword>
<comment type="subcellular location">
    <subcellularLocation>
        <location evidence="1">Cytoplasm</location>
    </subcellularLocation>
</comment>
<feature type="region of interest" description="Disordered" evidence="9">
    <location>
        <begin position="163"/>
        <end position="194"/>
    </location>
</feature>
<gene>
    <name evidence="11" type="ORF">XENOCAPTIV_017226</name>
</gene>
<dbReference type="Gene3D" id="4.10.60.30">
    <property type="entry name" value="Nanos, RNA-binding domain"/>
    <property type="match status" value="1"/>
</dbReference>
<dbReference type="EMBL" id="JAHRIN010054001">
    <property type="protein sequence ID" value="MEQ2210654.1"/>
    <property type="molecule type" value="Genomic_DNA"/>
</dbReference>
<dbReference type="InterPro" id="IPR038129">
    <property type="entry name" value="Nanos_sf"/>
</dbReference>
<evidence type="ECO:0000256" key="3">
    <source>
        <dbReference type="ARBA" id="ARBA00022723"/>
    </source>
</evidence>